<dbReference type="InterPro" id="IPR026506">
    <property type="entry name" value="GDPGP"/>
</dbReference>
<dbReference type="GO" id="GO:0005085">
    <property type="term" value="F:guanyl-nucleotide exchange factor activity"/>
    <property type="evidence" value="ECO:0007669"/>
    <property type="project" value="UniProtKB-KW"/>
</dbReference>
<reference evidence="3" key="1">
    <citation type="submission" date="2025-08" db="UniProtKB">
        <authorList>
            <consortium name="RefSeq"/>
        </authorList>
    </citation>
    <scope>IDENTIFICATION</scope>
</reference>
<evidence type="ECO:0000313" key="3">
    <source>
        <dbReference type="RefSeq" id="XP_008485433.2"/>
    </source>
</evidence>
<dbReference type="KEGG" id="dci:103522104"/>
<evidence type="ECO:0000259" key="1">
    <source>
        <dbReference type="Pfam" id="PF26217"/>
    </source>
</evidence>
<dbReference type="RefSeq" id="XP_008485433.2">
    <property type="nucleotide sequence ID" value="XM_008487211.3"/>
</dbReference>
<dbReference type="GO" id="GO:0000166">
    <property type="term" value="F:nucleotide binding"/>
    <property type="evidence" value="ECO:0007669"/>
    <property type="project" value="UniProtKB-KW"/>
</dbReference>
<dbReference type="PANTHER" id="PTHR20884:SF8">
    <property type="entry name" value="GDP-D-GLUCOSE PHOSPHORYLASE 1"/>
    <property type="match status" value="1"/>
</dbReference>
<dbReference type="GO" id="GO:0006006">
    <property type="term" value="P:glucose metabolic process"/>
    <property type="evidence" value="ECO:0007669"/>
    <property type="project" value="TreeGrafter"/>
</dbReference>
<name>A0A1S3DNP9_DIACI</name>
<dbReference type="GO" id="GO:0080048">
    <property type="term" value="F:GDP-D-glucose phosphorylase activity"/>
    <property type="evidence" value="ECO:0007669"/>
    <property type="project" value="UniProtKB-EC"/>
</dbReference>
<dbReference type="STRING" id="121845.A0A1S3DNP9"/>
<dbReference type="GeneID" id="103522104"/>
<evidence type="ECO:0000313" key="2">
    <source>
        <dbReference type="Proteomes" id="UP000079169"/>
    </source>
</evidence>
<proteinExistence type="predicted"/>
<organism evidence="2 3">
    <name type="scientific">Diaphorina citri</name>
    <name type="common">Asian citrus psyllid</name>
    <dbReference type="NCBI Taxonomy" id="121845"/>
    <lineage>
        <taxon>Eukaryota</taxon>
        <taxon>Metazoa</taxon>
        <taxon>Ecdysozoa</taxon>
        <taxon>Arthropoda</taxon>
        <taxon>Hexapoda</taxon>
        <taxon>Insecta</taxon>
        <taxon>Pterygota</taxon>
        <taxon>Neoptera</taxon>
        <taxon>Paraneoptera</taxon>
        <taxon>Hemiptera</taxon>
        <taxon>Sternorrhyncha</taxon>
        <taxon>Psylloidea</taxon>
        <taxon>Psyllidae</taxon>
        <taxon>Diaphorininae</taxon>
        <taxon>Diaphorina</taxon>
    </lineage>
</organism>
<dbReference type="InterPro" id="IPR058866">
    <property type="entry name" value="GDPGP1_N"/>
</dbReference>
<feature type="domain" description="GDPGP1-like N-terminal" evidence="1">
    <location>
        <begin position="2"/>
        <end position="55"/>
    </location>
</feature>
<accession>A0A1S3DNP9</accession>
<dbReference type="GO" id="GO:0016787">
    <property type="term" value="F:hydrolase activity"/>
    <property type="evidence" value="ECO:0007669"/>
    <property type="project" value="UniProtKB-KW"/>
</dbReference>
<dbReference type="Pfam" id="PF26217">
    <property type="entry name" value="GDPGP1_N"/>
    <property type="match status" value="1"/>
</dbReference>
<keyword evidence="2" id="KW-1185">Reference proteome</keyword>
<dbReference type="PANTHER" id="PTHR20884">
    <property type="entry name" value="GDP-D-GLUCOSE PHOSPHORYLASE 1"/>
    <property type="match status" value="1"/>
</dbReference>
<dbReference type="PaxDb" id="121845-A0A1S3DNP9"/>
<dbReference type="AlphaFoldDB" id="A0A1S3DNP9"/>
<sequence>MFVPTVSQCLNQVVTLQSLRKAVEIMYLTQSPSFRIGFNSLCAFASLNHLHYHCYYLTSKMLLETIPVKQLQGPCYVLLDYPARGFVFQITSVQNYVQQIKKRVLYDIKPAICELFGHITVKEHSEFESITEDIVADMLRNLTAETFEKVYESVMNLYRDHEDKKM</sequence>
<dbReference type="GO" id="GO:0005737">
    <property type="term" value="C:cytoplasm"/>
    <property type="evidence" value="ECO:0007669"/>
    <property type="project" value="UniProtKB-SubCell"/>
</dbReference>
<gene>
    <name evidence="3" type="primary">LOC103522104</name>
</gene>
<dbReference type="Proteomes" id="UP000079169">
    <property type="component" value="Unplaced"/>
</dbReference>
<protein>
    <submittedName>
        <fullName evidence="3">GDP-D-glucose phosphorylase 1</fullName>
    </submittedName>
</protein>